<organism evidence="2 3">
    <name type="scientific">Macrostomum lignano</name>
    <dbReference type="NCBI Taxonomy" id="282301"/>
    <lineage>
        <taxon>Eukaryota</taxon>
        <taxon>Metazoa</taxon>
        <taxon>Spiralia</taxon>
        <taxon>Lophotrochozoa</taxon>
        <taxon>Platyhelminthes</taxon>
        <taxon>Rhabditophora</taxon>
        <taxon>Macrostomorpha</taxon>
        <taxon>Macrostomida</taxon>
        <taxon>Macrostomidae</taxon>
        <taxon>Macrostomum</taxon>
    </lineage>
</organism>
<sequence length="243" mass="27173">RQESARSLAGLFPSPDFQRRRQLMLSMAAANAAEATADASSSSCCWRCQRCLPLKRFGIRAGRRRQDNRYAPPPTYPLDRRARRRRLESPTRRLTSRRFFEPQGAAATAAVPATATRTGWTSAEFGRHELRVRLIESPTPARFAPCSAAHHTGSGARMRTDGVDFEFTTRQEFQRRIREGGHFLETGQFNGDPVRHQRGECDQRGGVRLGVRAHHAAGPVSGPFGDTGKVECPTQFLSVRRQV</sequence>
<protein>
    <submittedName>
        <fullName evidence="3">CSD domain-containing protein</fullName>
    </submittedName>
</protein>
<reference evidence="3" key="1">
    <citation type="submission" date="2016-11" db="UniProtKB">
        <authorList>
            <consortium name="WormBaseParasite"/>
        </authorList>
    </citation>
    <scope>IDENTIFICATION</scope>
</reference>
<dbReference type="InterPro" id="IPR027417">
    <property type="entry name" value="P-loop_NTPase"/>
</dbReference>
<dbReference type="Proteomes" id="UP000095280">
    <property type="component" value="Unplaced"/>
</dbReference>
<proteinExistence type="predicted"/>
<keyword evidence="2" id="KW-1185">Reference proteome</keyword>
<evidence type="ECO:0000256" key="1">
    <source>
        <dbReference type="SAM" id="MobiDB-lite"/>
    </source>
</evidence>
<dbReference type="Gene3D" id="3.30.63.10">
    <property type="entry name" value="Guanylate Kinase phosphate binding domain"/>
    <property type="match status" value="1"/>
</dbReference>
<dbReference type="Gene3D" id="3.40.50.300">
    <property type="entry name" value="P-loop containing nucleotide triphosphate hydrolases"/>
    <property type="match status" value="1"/>
</dbReference>
<dbReference type="WBParaSite" id="maker-unitig_40453-snap-gene-0.3-mRNA-1">
    <property type="protein sequence ID" value="maker-unitig_40453-snap-gene-0.3-mRNA-1"/>
    <property type="gene ID" value="maker-unitig_40453-snap-gene-0.3"/>
</dbReference>
<feature type="region of interest" description="Disordered" evidence="1">
    <location>
        <begin position="64"/>
        <end position="94"/>
    </location>
</feature>
<evidence type="ECO:0000313" key="2">
    <source>
        <dbReference type="Proteomes" id="UP000095280"/>
    </source>
</evidence>
<evidence type="ECO:0000313" key="3">
    <source>
        <dbReference type="WBParaSite" id="maker-unitig_40453-snap-gene-0.3-mRNA-1"/>
    </source>
</evidence>
<name>A0A1I8FNS9_9PLAT</name>
<accession>A0A1I8FNS9</accession>
<dbReference type="AlphaFoldDB" id="A0A1I8FNS9"/>